<reference evidence="1 2" key="1">
    <citation type="submission" date="2020-09" db="EMBL/GenBank/DDBJ databases">
        <title>Sphingomonas sp., a new species isolated from pork steak.</title>
        <authorList>
            <person name="Heidler von Heilborn D."/>
        </authorList>
    </citation>
    <scope>NUCLEOTIDE SEQUENCE [LARGE SCALE GENOMIC DNA]</scope>
    <source>
        <strain evidence="2">S8-3T</strain>
    </source>
</reference>
<dbReference type="EMBL" id="CP061038">
    <property type="protein sequence ID" value="QNQ10703.1"/>
    <property type="molecule type" value="Genomic_DNA"/>
</dbReference>
<dbReference type="KEGG" id="spap:H3Z74_05765"/>
<keyword evidence="2" id="KW-1185">Reference proteome</keyword>
<name>A0A7H0LM00_9SPHN</name>
<gene>
    <name evidence="1" type="ORF">H3Z74_05765</name>
</gene>
<dbReference type="Proteomes" id="UP000516148">
    <property type="component" value="Chromosome"/>
</dbReference>
<evidence type="ECO:0000313" key="2">
    <source>
        <dbReference type="Proteomes" id="UP000516148"/>
    </source>
</evidence>
<sequence>MRAPVEIIDGSVVLGGSRVTPFAHRLLRALVIDTDTTIAIACLERFRGDPHGIDHVRPDNDQALADRLNSIRSHLLDWSILTMDRVRGAISYETSLIHSAPVYLRNHAGRLTIDWDCTRLLQGLGAPIDWPATMAQIAGLMSYTPRTMVAGLYRSIAGATLTAHGDTIDTHMPPPMGMPGAQSLAEQVSAETLLFDTVKALLAARDIDPQRTAIELSGGMDSALIALAAADVLGPGVLSYGAEFSGAMGAAQRDRRTLLCRHGEFEDIVLPAGRFLPFGPRSARRDRFGVWPQDESYPEIFEAFFDLLARAGVDTLTSGFGGDELYAVYSDETTDTDDRALEDHPYLTARGRALARKGGAPGSQGVIADTSWLSAAGRSQRLLRQGIWPIYPYINPILARFVASLPWEYRRDRMLLRRTLTAQLGDPVFEQDYVKESFREVAVRGIAENREYLLAMLARSPVLDADLVDRDRVLAALGGDIEALPSEEFGLLFLVLTTCCFFDE</sequence>
<dbReference type="AlphaFoldDB" id="A0A7H0LM00"/>
<organism evidence="1 2">
    <name type="scientific">Sphingomonas alpina</name>
    <dbReference type="NCBI Taxonomy" id="653931"/>
    <lineage>
        <taxon>Bacteria</taxon>
        <taxon>Pseudomonadati</taxon>
        <taxon>Pseudomonadota</taxon>
        <taxon>Alphaproteobacteria</taxon>
        <taxon>Sphingomonadales</taxon>
        <taxon>Sphingomonadaceae</taxon>
        <taxon>Sphingomonas</taxon>
    </lineage>
</organism>
<protein>
    <submittedName>
        <fullName evidence="1">Asparagine synthase</fullName>
    </submittedName>
</protein>
<accession>A0A7H0LM00</accession>
<evidence type="ECO:0000313" key="1">
    <source>
        <dbReference type="EMBL" id="QNQ10703.1"/>
    </source>
</evidence>
<dbReference type="Gene3D" id="3.40.50.620">
    <property type="entry name" value="HUPs"/>
    <property type="match status" value="1"/>
</dbReference>
<dbReference type="InterPro" id="IPR014729">
    <property type="entry name" value="Rossmann-like_a/b/a_fold"/>
</dbReference>
<dbReference type="RefSeq" id="WP_187762994.1">
    <property type="nucleotide sequence ID" value="NZ_CP061038.1"/>
</dbReference>
<dbReference type="SUPFAM" id="SSF52402">
    <property type="entry name" value="Adenine nucleotide alpha hydrolases-like"/>
    <property type="match status" value="1"/>
</dbReference>
<proteinExistence type="predicted"/>